<organism evidence="2 3">
    <name type="scientific">Ceratodon purpureus</name>
    <name type="common">Fire moss</name>
    <name type="synonym">Dicranum purpureum</name>
    <dbReference type="NCBI Taxonomy" id="3225"/>
    <lineage>
        <taxon>Eukaryota</taxon>
        <taxon>Viridiplantae</taxon>
        <taxon>Streptophyta</taxon>
        <taxon>Embryophyta</taxon>
        <taxon>Bryophyta</taxon>
        <taxon>Bryophytina</taxon>
        <taxon>Bryopsida</taxon>
        <taxon>Dicranidae</taxon>
        <taxon>Pseudoditrichales</taxon>
        <taxon>Ditrichaceae</taxon>
        <taxon>Ceratodon</taxon>
    </lineage>
</organism>
<protein>
    <recommendedName>
        <fullName evidence="4">Secreted protein</fullName>
    </recommendedName>
</protein>
<keyword evidence="3" id="KW-1185">Reference proteome</keyword>
<sequence length="65" mass="7114">MHLRGSLALRFLTATGLHSSLATPRFFPCRKRTVFPLATLHLLSTSLETSSSGVAESETATRRVQ</sequence>
<keyword evidence="1" id="KW-0732">Signal</keyword>
<accession>A0A8T0H688</accession>
<evidence type="ECO:0000256" key="1">
    <source>
        <dbReference type="SAM" id="SignalP"/>
    </source>
</evidence>
<evidence type="ECO:0000313" key="3">
    <source>
        <dbReference type="Proteomes" id="UP000822688"/>
    </source>
</evidence>
<gene>
    <name evidence="2" type="ORF">KC19_7G047500</name>
</gene>
<reference evidence="2" key="1">
    <citation type="submission" date="2020-06" db="EMBL/GenBank/DDBJ databases">
        <title>WGS assembly of Ceratodon purpureus strain R40.</title>
        <authorList>
            <person name="Carey S.B."/>
            <person name="Jenkins J."/>
            <person name="Shu S."/>
            <person name="Lovell J.T."/>
            <person name="Sreedasyam A."/>
            <person name="Maumus F."/>
            <person name="Tiley G.P."/>
            <person name="Fernandez-Pozo N."/>
            <person name="Barry K."/>
            <person name="Chen C."/>
            <person name="Wang M."/>
            <person name="Lipzen A."/>
            <person name="Daum C."/>
            <person name="Saski C.A."/>
            <person name="Payton A.C."/>
            <person name="Mcbreen J.C."/>
            <person name="Conrad R.E."/>
            <person name="Kollar L.M."/>
            <person name="Olsson S."/>
            <person name="Huttunen S."/>
            <person name="Landis J.B."/>
            <person name="Wickett N.J."/>
            <person name="Johnson M.G."/>
            <person name="Rensing S.A."/>
            <person name="Grimwood J."/>
            <person name="Schmutz J."/>
            <person name="Mcdaniel S.F."/>
        </authorList>
    </citation>
    <scope>NUCLEOTIDE SEQUENCE</scope>
    <source>
        <strain evidence="2">R40</strain>
    </source>
</reference>
<feature type="chain" id="PRO_5035763568" description="Secreted protein" evidence="1">
    <location>
        <begin position="23"/>
        <end position="65"/>
    </location>
</feature>
<feature type="signal peptide" evidence="1">
    <location>
        <begin position="1"/>
        <end position="22"/>
    </location>
</feature>
<evidence type="ECO:0008006" key="4">
    <source>
        <dbReference type="Google" id="ProtNLM"/>
    </source>
</evidence>
<dbReference type="AlphaFoldDB" id="A0A8T0H688"/>
<proteinExistence type="predicted"/>
<dbReference type="Proteomes" id="UP000822688">
    <property type="component" value="Chromosome 7"/>
</dbReference>
<name>A0A8T0H688_CERPU</name>
<comment type="caution">
    <text evidence="2">The sequence shown here is derived from an EMBL/GenBank/DDBJ whole genome shotgun (WGS) entry which is preliminary data.</text>
</comment>
<dbReference type="EMBL" id="CM026428">
    <property type="protein sequence ID" value="KAG0566227.1"/>
    <property type="molecule type" value="Genomic_DNA"/>
</dbReference>
<evidence type="ECO:0000313" key="2">
    <source>
        <dbReference type="EMBL" id="KAG0566227.1"/>
    </source>
</evidence>